<name>A0A5N7AKW9_9EURO</name>
<sequence>MKTFLVLGALAALFQSTSCLEAGTYKIRPAGGVSTRVLTDTGEPNAPVKFDIARWEVLDLLGISTQTNTKFEISGQRWHFLGNGKYDNYGSTTDFDQFVITSGIGYNITCGNQVGSPCVSGDKPQFYSVRKTSFGTYQIVDNESGYFLRASGEDEVHLAAEDNSIQEEFFLDKLPIGEYVPRDDTT</sequence>
<organism evidence="2 3">
    <name type="scientific">Aspergillus caelatus</name>
    <dbReference type="NCBI Taxonomy" id="61420"/>
    <lineage>
        <taxon>Eukaryota</taxon>
        <taxon>Fungi</taxon>
        <taxon>Dikarya</taxon>
        <taxon>Ascomycota</taxon>
        <taxon>Pezizomycotina</taxon>
        <taxon>Eurotiomycetes</taxon>
        <taxon>Eurotiomycetidae</taxon>
        <taxon>Eurotiales</taxon>
        <taxon>Aspergillaceae</taxon>
        <taxon>Aspergillus</taxon>
        <taxon>Aspergillus subgen. Circumdati</taxon>
    </lineage>
</organism>
<dbReference type="GeneID" id="43655875"/>
<protein>
    <recommendedName>
        <fullName evidence="4">Ricin B lectin domain-containing protein</fullName>
    </recommendedName>
</protein>
<evidence type="ECO:0000313" key="2">
    <source>
        <dbReference type="EMBL" id="KAE8370574.1"/>
    </source>
</evidence>
<keyword evidence="1" id="KW-0732">Signal</keyword>
<dbReference type="AlphaFoldDB" id="A0A5N7AKW9"/>
<dbReference type="RefSeq" id="XP_031933655.1">
    <property type="nucleotide sequence ID" value="XM_032071429.1"/>
</dbReference>
<keyword evidence="3" id="KW-1185">Reference proteome</keyword>
<accession>A0A5N7AKW9</accession>
<gene>
    <name evidence="2" type="ORF">BDV27DRAFT_151834</name>
</gene>
<feature type="chain" id="PRO_5025058535" description="Ricin B lectin domain-containing protein" evidence="1">
    <location>
        <begin position="20"/>
        <end position="186"/>
    </location>
</feature>
<dbReference type="OrthoDB" id="4490284at2759"/>
<evidence type="ECO:0008006" key="4">
    <source>
        <dbReference type="Google" id="ProtNLM"/>
    </source>
</evidence>
<evidence type="ECO:0000256" key="1">
    <source>
        <dbReference type="SAM" id="SignalP"/>
    </source>
</evidence>
<dbReference type="Proteomes" id="UP000326268">
    <property type="component" value="Unassembled WGS sequence"/>
</dbReference>
<feature type="signal peptide" evidence="1">
    <location>
        <begin position="1"/>
        <end position="19"/>
    </location>
</feature>
<dbReference type="EMBL" id="ML737564">
    <property type="protein sequence ID" value="KAE8370574.1"/>
    <property type="molecule type" value="Genomic_DNA"/>
</dbReference>
<evidence type="ECO:0000313" key="3">
    <source>
        <dbReference type="Proteomes" id="UP000326268"/>
    </source>
</evidence>
<proteinExistence type="predicted"/>
<reference evidence="2 3" key="1">
    <citation type="submission" date="2019-04" db="EMBL/GenBank/DDBJ databases">
        <title>Friends and foes A comparative genomics studyof 23 Aspergillus species from section Flavi.</title>
        <authorList>
            <consortium name="DOE Joint Genome Institute"/>
            <person name="Kjaerbolling I."/>
            <person name="Vesth T."/>
            <person name="Frisvad J.C."/>
            <person name="Nybo J.L."/>
            <person name="Theobald S."/>
            <person name="Kildgaard S."/>
            <person name="Isbrandt T."/>
            <person name="Kuo A."/>
            <person name="Sato A."/>
            <person name="Lyhne E.K."/>
            <person name="Kogle M.E."/>
            <person name="Wiebenga A."/>
            <person name="Kun R.S."/>
            <person name="Lubbers R.J."/>
            <person name="Makela M.R."/>
            <person name="Barry K."/>
            <person name="Chovatia M."/>
            <person name="Clum A."/>
            <person name="Daum C."/>
            <person name="Haridas S."/>
            <person name="He G."/>
            <person name="LaButti K."/>
            <person name="Lipzen A."/>
            <person name="Mondo S."/>
            <person name="Riley R."/>
            <person name="Salamov A."/>
            <person name="Simmons B.A."/>
            <person name="Magnuson J.K."/>
            <person name="Henrissat B."/>
            <person name="Mortensen U.H."/>
            <person name="Larsen T.O."/>
            <person name="Devries R.P."/>
            <person name="Grigoriev I.V."/>
            <person name="Machida M."/>
            <person name="Baker S.E."/>
            <person name="Andersen M.R."/>
        </authorList>
    </citation>
    <scope>NUCLEOTIDE SEQUENCE [LARGE SCALE GENOMIC DNA]</scope>
    <source>
        <strain evidence="2 3">CBS 763.97</strain>
    </source>
</reference>